<feature type="chain" id="PRO_5015412331" evidence="5">
    <location>
        <begin position="21"/>
        <end position="309"/>
    </location>
</feature>
<name>A0A2T0RIV8_9ACTN</name>
<evidence type="ECO:0000256" key="5">
    <source>
        <dbReference type="SAM" id="SignalP"/>
    </source>
</evidence>
<evidence type="ECO:0000256" key="1">
    <source>
        <dbReference type="ARBA" id="ARBA00007074"/>
    </source>
</evidence>
<dbReference type="EMBL" id="PVZG01000021">
    <property type="protein sequence ID" value="PRY21089.1"/>
    <property type="molecule type" value="Genomic_DNA"/>
</dbReference>
<dbReference type="Gene3D" id="3.90.1720.10">
    <property type="entry name" value="endopeptidase domain like (from Nostoc punctiforme)"/>
    <property type="match status" value="1"/>
</dbReference>
<evidence type="ECO:0000256" key="2">
    <source>
        <dbReference type="ARBA" id="ARBA00022670"/>
    </source>
</evidence>
<organism evidence="7 8">
    <name type="scientific">Pseudosporangium ferrugineum</name>
    <dbReference type="NCBI Taxonomy" id="439699"/>
    <lineage>
        <taxon>Bacteria</taxon>
        <taxon>Bacillati</taxon>
        <taxon>Actinomycetota</taxon>
        <taxon>Actinomycetes</taxon>
        <taxon>Micromonosporales</taxon>
        <taxon>Micromonosporaceae</taxon>
        <taxon>Pseudosporangium</taxon>
    </lineage>
</organism>
<proteinExistence type="inferred from homology"/>
<dbReference type="GO" id="GO:0006508">
    <property type="term" value="P:proteolysis"/>
    <property type="evidence" value="ECO:0007669"/>
    <property type="project" value="UniProtKB-KW"/>
</dbReference>
<evidence type="ECO:0000256" key="3">
    <source>
        <dbReference type="ARBA" id="ARBA00022801"/>
    </source>
</evidence>
<dbReference type="Pfam" id="PF00877">
    <property type="entry name" value="NLPC_P60"/>
    <property type="match status" value="1"/>
</dbReference>
<dbReference type="InterPro" id="IPR038765">
    <property type="entry name" value="Papain-like_cys_pep_sf"/>
</dbReference>
<gene>
    <name evidence="7" type="ORF">CLV70_12191</name>
</gene>
<dbReference type="SUPFAM" id="SSF54001">
    <property type="entry name" value="Cysteine proteinases"/>
    <property type="match status" value="1"/>
</dbReference>
<keyword evidence="8" id="KW-1185">Reference proteome</keyword>
<dbReference type="Proteomes" id="UP000239209">
    <property type="component" value="Unassembled WGS sequence"/>
</dbReference>
<comment type="similarity">
    <text evidence="1">Belongs to the peptidase C40 family.</text>
</comment>
<keyword evidence="5" id="KW-0732">Signal</keyword>
<keyword evidence="2" id="KW-0645">Protease</keyword>
<evidence type="ECO:0000313" key="7">
    <source>
        <dbReference type="EMBL" id="PRY21089.1"/>
    </source>
</evidence>
<dbReference type="InterPro" id="IPR000064">
    <property type="entry name" value="NLP_P60_dom"/>
</dbReference>
<dbReference type="GO" id="GO:0008234">
    <property type="term" value="F:cysteine-type peptidase activity"/>
    <property type="evidence" value="ECO:0007669"/>
    <property type="project" value="UniProtKB-KW"/>
</dbReference>
<keyword evidence="4" id="KW-0788">Thiol protease</keyword>
<evidence type="ECO:0000259" key="6">
    <source>
        <dbReference type="PROSITE" id="PS51935"/>
    </source>
</evidence>
<dbReference type="AlphaFoldDB" id="A0A2T0RIV8"/>
<feature type="signal peptide" evidence="5">
    <location>
        <begin position="1"/>
        <end position="20"/>
    </location>
</feature>
<dbReference type="OrthoDB" id="5177647at2"/>
<dbReference type="RefSeq" id="WP_106130400.1">
    <property type="nucleotide sequence ID" value="NZ_PVZG01000021.1"/>
</dbReference>
<comment type="caution">
    <text evidence="7">The sequence shown here is derived from an EMBL/GenBank/DDBJ whole genome shotgun (WGS) entry which is preliminary data.</text>
</comment>
<dbReference type="PANTHER" id="PTHR47359">
    <property type="entry name" value="PEPTIDOGLYCAN DL-ENDOPEPTIDASE CWLO"/>
    <property type="match status" value="1"/>
</dbReference>
<dbReference type="PROSITE" id="PS51935">
    <property type="entry name" value="NLPC_P60"/>
    <property type="match status" value="1"/>
</dbReference>
<feature type="domain" description="NlpC/P60" evidence="6">
    <location>
        <begin position="195"/>
        <end position="309"/>
    </location>
</feature>
<evidence type="ECO:0000313" key="8">
    <source>
        <dbReference type="Proteomes" id="UP000239209"/>
    </source>
</evidence>
<protein>
    <submittedName>
        <fullName evidence="7">NlpC/P60 family protein</fullName>
    </submittedName>
</protein>
<dbReference type="Gene3D" id="6.10.250.3150">
    <property type="match status" value="1"/>
</dbReference>
<dbReference type="InterPro" id="IPR051794">
    <property type="entry name" value="PG_Endopeptidase_C40"/>
</dbReference>
<dbReference type="PANTHER" id="PTHR47359:SF3">
    <property type="entry name" value="NLP_P60 DOMAIN-CONTAINING PROTEIN-RELATED"/>
    <property type="match status" value="1"/>
</dbReference>
<reference evidence="7 8" key="1">
    <citation type="submission" date="2018-03" db="EMBL/GenBank/DDBJ databases">
        <title>Genomic Encyclopedia of Archaeal and Bacterial Type Strains, Phase II (KMG-II): from individual species to whole genera.</title>
        <authorList>
            <person name="Goeker M."/>
        </authorList>
    </citation>
    <scope>NUCLEOTIDE SEQUENCE [LARGE SCALE GENOMIC DNA]</scope>
    <source>
        <strain evidence="7 8">DSM 45348</strain>
    </source>
</reference>
<keyword evidence="3" id="KW-0378">Hydrolase</keyword>
<evidence type="ECO:0000256" key="4">
    <source>
        <dbReference type="ARBA" id="ARBA00022807"/>
    </source>
</evidence>
<sequence>MVVAALAIAITGTVAPAAHAAPSSSELNKKIEKASNQLEDVVESYNKMKIGLKKTKDDEKKLAASIGPAKEALKVAGAQMDIIAASAYKTGKVGTMNVILEGSNNLMDRMSILEQLSRNRQREISNYTATTQNYTQRQAALKATQDKQAAEVRELAARKKKIEGDLEDLYALRRAAYGRATESGSRYTGDIPSVAGNAGVAVRFAFNQVGKMYEFGADGPNTYDCSGLTSAAWRQAGKSLPHNAAAQYSATRRITRGQLKAGDLVFYRSLKHVGLYVGGGMIIDASRAGEPVKHRSIDIMTPYGYGRVT</sequence>
<accession>A0A2T0RIV8</accession>